<dbReference type="Pfam" id="PF16193">
    <property type="entry name" value="AAA_assoc_2"/>
    <property type="match status" value="1"/>
</dbReference>
<dbReference type="GO" id="GO:0003677">
    <property type="term" value="F:DNA binding"/>
    <property type="evidence" value="ECO:0007669"/>
    <property type="project" value="InterPro"/>
</dbReference>
<keyword evidence="5" id="KW-0547">Nucleotide-binding</keyword>
<proteinExistence type="inferred from homology"/>
<dbReference type="CDD" id="cd18139">
    <property type="entry name" value="HLD_clamp_RarA"/>
    <property type="match status" value="1"/>
</dbReference>
<dbReference type="SMART" id="SM00382">
    <property type="entry name" value="AAA"/>
    <property type="match status" value="1"/>
</dbReference>
<dbReference type="CDD" id="cd00009">
    <property type="entry name" value="AAA"/>
    <property type="match status" value="1"/>
</dbReference>
<dbReference type="GO" id="GO:0016887">
    <property type="term" value="F:ATP hydrolysis activity"/>
    <property type="evidence" value="ECO:0007669"/>
    <property type="project" value="InterPro"/>
</dbReference>
<dbReference type="Proteomes" id="UP000295729">
    <property type="component" value="Unassembled WGS sequence"/>
</dbReference>
<dbReference type="InterPro" id="IPR021886">
    <property type="entry name" value="MgsA_C"/>
</dbReference>
<evidence type="ECO:0000259" key="7">
    <source>
        <dbReference type="SMART" id="SM00382"/>
    </source>
</evidence>
<dbReference type="InterPro" id="IPR003593">
    <property type="entry name" value="AAA+_ATPase"/>
</dbReference>
<evidence type="ECO:0000256" key="2">
    <source>
        <dbReference type="ARBA" id="ARBA00008959"/>
    </source>
</evidence>
<dbReference type="InterPro" id="IPR051314">
    <property type="entry name" value="AAA_ATPase_RarA/MGS1/WRNIP1"/>
</dbReference>
<dbReference type="Pfam" id="PF12002">
    <property type="entry name" value="MgsA_C"/>
    <property type="match status" value="1"/>
</dbReference>
<dbReference type="Gene3D" id="3.40.50.300">
    <property type="entry name" value="P-loop containing nucleotide triphosphate hydrolases"/>
    <property type="match status" value="1"/>
</dbReference>
<dbReference type="InterPro" id="IPR008921">
    <property type="entry name" value="DNA_pol3_clamp-load_cplx_C"/>
</dbReference>
<dbReference type="FunFam" id="1.10.3710.10:FF:000001">
    <property type="entry name" value="Replication-associated recombination protein A"/>
    <property type="match status" value="1"/>
</dbReference>
<dbReference type="Gene3D" id="1.10.8.60">
    <property type="match status" value="1"/>
</dbReference>
<dbReference type="FunFam" id="1.20.272.10:FF:000001">
    <property type="entry name" value="Putative AAA family ATPase"/>
    <property type="match status" value="1"/>
</dbReference>
<dbReference type="PANTHER" id="PTHR13779:SF7">
    <property type="entry name" value="ATPASE WRNIP1"/>
    <property type="match status" value="1"/>
</dbReference>
<gene>
    <name evidence="8" type="ORF">C8D85_1180</name>
</gene>
<keyword evidence="9" id="KW-1185">Reference proteome</keyword>
<comment type="function">
    <text evidence="1">DNA-dependent ATPase that plays important roles in cellular responses to stalled DNA replication processes.</text>
</comment>
<dbReference type="InterPro" id="IPR032423">
    <property type="entry name" value="AAA_assoc_2"/>
</dbReference>
<dbReference type="EMBL" id="SNZA01000001">
    <property type="protein sequence ID" value="TDR15803.1"/>
    <property type="molecule type" value="Genomic_DNA"/>
</dbReference>
<dbReference type="FunFam" id="3.40.50.300:FF:000137">
    <property type="entry name" value="Replication-associated recombination protein A"/>
    <property type="match status" value="1"/>
</dbReference>
<keyword evidence="4" id="KW-0235">DNA replication</keyword>
<evidence type="ECO:0000256" key="6">
    <source>
        <dbReference type="ARBA" id="ARBA00022840"/>
    </source>
</evidence>
<protein>
    <recommendedName>
        <fullName evidence="3">Replication-associated recombination protein A</fullName>
    </recommendedName>
</protein>
<feature type="domain" description="AAA+ ATPase" evidence="7">
    <location>
        <begin position="49"/>
        <end position="166"/>
    </location>
</feature>
<dbReference type="SUPFAM" id="SSF52540">
    <property type="entry name" value="P-loop containing nucleoside triphosphate hydrolases"/>
    <property type="match status" value="1"/>
</dbReference>
<dbReference type="SUPFAM" id="SSF48019">
    <property type="entry name" value="post-AAA+ oligomerization domain-like"/>
    <property type="match status" value="1"/>
</dbReference>
<dbReference type="OrthoDB" id="9778364at2"/>
<accession>A0A4R6XFD1</accession>
<evidence type="ECO:0000256" key="4">
    <source>
        <dbReference type="ARBA" id="ARBA00022705"/>
    </source>
</evidence>
<organism evidence="8 9">
    <name type="scientific">Marinomonas communis</name>
    <dbReference type="NCBI Taxonomy" id="28254"/>
    <lineage>
        <taxon>Bacteria</taxon>
        <taxon>Pseudomonadati</taxon>
        <taxon>Pseudomonadota</taxon>
        <taxon>Gammaproteobacteria</taxon>
        <taxon>Oceanospirillales</taxon>
        <taxon>Oceanospirillaceae</taxon>
        <taxon>Marinomonas</taxon>
    </lineage>
</organism>
<dbReference type="Gene3D" id="1.20.272.10">
    <property type="match status" value="1"/>
</dbReference>
<evidence type="ECO:0000313" key="8">
    <source>
        <dbReference type="EMBL" id="TDR15803.1"/>
    </source>
</evidence>
<comment type="similarity">
    <text evidence="2">Belongs to the AAA ATPase family. RarA/MGS1/WRNIP1 subfamily.</text>
</comment>
<dbReference type="Pfam" id="PF00004">
    <property type="entry name" value="AAA"/>
    <property type="match status" value="1"/>
</dbReference>
<dbReference type="GO" id="GO:0017116">
    <property type="term" value="F:single-stranded DNA helicase activity"/>
    <property type="evidence" value="ECO:0007669"/>
    <property type="project" value="TreeGrafter"/>
</dbReference>
<sequence length="448" mass="50050">MDDLFAADNVNPMAPLAARMRPQTLDEYVGQQHLVGEGKPLRKMIERRQGHSFILWGTPGIGKTTFAKLFANSLDAKFIELSAVMSGVKEIRAAVDDAKQWRLMTQKATLLFVDEVHRFNKSQQDAFLPFIEDGTFLFVGATTENPAFELNSALLSRARVYRLQTPSVEDLQDVMGRALADPKRGLGKRGIQISDHHLNILAQAADGDVRRSLNFLEILADFVEDGETITDEQLENVLGGSIRRYDKGGDVFYDQISAFHKSIRGSSPDGALYWMARMLDGGCDPLYIARRLLAIASEDIGNADPRALQVGLNAWDIFERVGPYEGNRAIAQAAVYMACAPKSNAVYRGFSQALESVRNHPSLEVPNHLRNAPTSLAKEMGHGEEYRYAHNEPNAYAAGESYLPEEIANERYYQPTDRGLEKKIGEKLAWLEQLDQESPIQRYVKGEK</sequence>
<name>A0A4R6XFD1_9GAMM</name>
<comment type="caution">
    <text evidence="8">The sequence shown here is derived from an EMBL/GenBank/DDBJ whole genome shotgun (WGS) entry which is preliminary data.</text>
</comment>
<evidence type="ECO:0000256" key="5">
    <source>
        <dbReference type="ARBA" id="ARBA00022741"/>
    </source>
</evidence>
<dbReference type="InterPro" id="IPR003959">
    <property type="entry name" value="ATPase_AAA_core"/>
</dbReference>
<dbReference type="PANTHER" id="PTHR13779">
    <property type="entry name" value="WERNER HELICASE-INTERACTING PROTEIN 1 FAMILY MEMBER"/>
    <property type="match status" value="1"/>
</dbReference>
<dbReference type="RefSeq" id="WP_133560510.1">
    <property type="nucleotide sequence ID" value="NZ_SNZA01000001.1"/>
</dbReference>
<dbReference type="GO" id="GO:0006261">
    <property type="term" value="P:DNA-templated DNA replication"/>
    <property type="evidence" value="ECO:0007669"/>
    <property type="project" value="TreeGrafter"/>
</dbReference>
<evidence type="ECO:0000256" key="3">
    <source>
        <dbReference type="ARBA" id="ARBA00020776"/>
    </source>
</evidence>
<dbReference type="GO" id="GO:0005524">
    <property type="term" value="F:ATP binding"/>
    <property type="evidence" value="ECO:0007669"/>
    <property type="project" value="UniProtKB-KW"/>
</dbReference>
<dbReference type="GO" id="GO:0008047">
    <property type="term" value="F:enzyme activator activity"/>
    <property type="evidence" value="ECO:0007669"/>
    <property type="project" value="TreeGrafter"/>
</dbReference>
<dbReference type="Gene3D" id="1.10.3710.10">
    <property type="entry name" value="DNA polymerase III clamp loader subunits, C-terminal domain"/>
    <property type="match status" value="1"/>
</dbReference>
<evidence type="ECO:0000313" key="9">
    <source>
        <dbReference type="Proteomes" id="UP000295729"/>
    </source>
</evidence>
<dbReference type="InterPro" id="IPR027417">
    <property type="entry name" value="P-loop_NTPase"/>
</dbReference>
<dbReference type="GO" id="GO:0000731">
    <property type="term" value="P:DNA synthesis involved in DNA repair"/>
    <property type="evidence" value="ECO:0007669"/>
    <property type="project" value="TreeGrafter"/>
</dbReference>
<dbReference type="AlphaFoldDB" id="A0A4R6XFD1"/>
<reference evidence="8 9" key="1">
    <citation type="submission" date="2019-03" db="EMBL/GenBank/DDBJ databases">
        <title>Genomic Encyclopedia of Type Strains, Phase IV (KMG-IV): sequencing the most valuable type-strain genomes for metagenomic binning, comparative biology and taxonomic classification.</title>
        <authorList>
            <person name="Goeker M."/>
        </authorList>
    </citation>
    <scope>NUCLEOTIDE SEQUENCE [LARGE SCALE GENOMIC DNA]</scope>
    <source>
        <strain evidence="8 9">DSM 5604</strain>
    </source>
</reference>
<keyword evidence="6" id="KW-0067">ATP-binding</keyword>
<evidence type="ECO:0000256" key="1">
    <source>
        <dbReference type="ARBA" id="ARBA00002393"/>
    </source>
</evidence>